<evidence type="ECO:0000313" key="2">
    <source>
        <dbReference type="EMBL" id="PSR75055.1"/>
    </source>
</evidence>
<dbReference type="AlphaFoldDB" id="A0A2R6NR42"/>
<accession>A0A2R6NR42</accession>
<evidence type="ECO:0000313" key="3">
    <source>
        <dbReference type="Proteomes" id="UP000186601"/>
    </source>
</evidence>
<reference evidence="2 3" key="1">
    <citation type="submission" date="2018-02" db="EMBL/GenBank/DDBJ databases">
        <title>Genome sequence of the basidiomycete white-rot fungus Phlebia centrifuga.</title>
        <authorList>
            <person name="Granchi Z."/>
            <person name="Peng M."/>
            <person name="de Vries R.P."/>
            <person name="Hilden K."/>
            <person name="Makela M.R."/>
            <person name="Grigoriev I."/>
            <person name="Riley R."/>
        </authorList>
    </citation>
    <scope>NUCLEOTIDE SEQUENCE [LARGE SCALE GENOMIC DNA]</scope>
    <source>
        <strain evidence="2 3">FBCC195</strain>
    </source>
</reference>
<evidence type="ECO:0000256" key="1">
    <source>
        <dbReference type="SAM" id="MobiDB-lite"/>
    </source>
</evidence>
<keyword evidence="3" id="KW-1185">Reference proteome</keyword>
<proteinExistence type="predicted"/>
<organism evidence="2 3">
    <name type="scientific">Hermanssonia centrifuga</name>
    <dbReference type="NCBI Taxonomy" id="98765"/>
    <lineage>
        <taxon>Eukaryota</taxon>
        <taxon>Fungi</taxon>
        <taxon>Dikarya</taxon>
        <taxon>Basidiomycota</taxon>
        <taxon>Agaricomycotina</taxon>
        <taxon>Agaricomycetes</taxon>
        <taxon>Polyporales</taxon>
        <taxon>Meruliaceae</taxon>
        <taxon>Hermanssonia</taxon>
    </lineage>
</organism>
<gene>
    <name evidence="2" type="ORF">PHLCEN_2v9347</name>
</gene>
<comment type="caution">
    <text evidence="2">The sequence shown here is derived from an EMBL/GenBank/DDBJ whole genome shotgun (WGS) entry which is preliminary data.</text>
</comment>
<name>A0A2R6NR42_9APHY</name>
<feature type="compositionally biased region" description="Basic and acidic residues" evidence="1">
    <location>
        <begin position="33"/>
        <end position="44"/>
    </location>
</feature>
<dbReference type="Proteomes" id="UP000186601">
    <property type="component" value="Unassembled WGS sequence"/>
</dbReference>
<sequence length="67" mass="7333">MGNFNVFLATTSEGKAAKKGTSKKKANDPAVEVAEKEDTMKAKRQEAPPLADFFLYESVVKRIPMGD</sequence>
<dbReference type="EMBL" id="MLYV02000938">
    <property type="protein sequence ID" value="PSR75055.1"/>
    <property type="molecule type" value="Genomic_DNA"/>
</dbReference>
<protein>
    <submittedName>
        <fullName evidence="2">Uncharacterized protein</fullName>
    </submittedName>
</protein>
<feature type="region of interest" description="Disordered" evidence="1">
    <location>
        <begin position="15"/>
        <end position="44"/>
    </location>
</feature>